<evidence type="ECO:0000259" key="11">
    <source>
        <dbReference type="PROSITE" id="PS51194"/>
    </source>
</evidence>
<comment type="catalytic activity">
    <reaction evidence="8">
        <text>Couples ATP hydrolysis with the unwinding of duplex DNA by translocating in the 3'-5' direction.</text>
        <dbReference type="EC" id="5.6.2.4"/>
    </reaction>
</comment>
<dbReference type="GO" id="GO:0005737">
    <property type="term" value="C:cytoplasm"/>
    <property type="evidence" value="ECO:0007669"/>
    <property type="project" value="TreeGrafter"/>
</dbReference>
<reference evidence="12" key="1">
    <citation type="submission" date="2019-03" db="EMBL/GenBank/DDBJ databases">
        <title>Lake Tanganyika Metagenome-Assembled Genomes (MAGs).</title>
        <authorList>
            <person name="Tran P."/>
        </authorList>
    </citation>
    <scope>NUCLEOTIDE SEQUENCE</scope>
    <source>
        <strain evidence="12">K_DeepCast_150m_m2_040</strain>
    </source>
</reference>
<keyword evidence="3 12" id="KW-0378">Hydrolase</keyword>
<evidence type="ECO:0000256" key="2">
    <source>
        <dbReference type="ARBA" id="ARBA00022741"/>
    </source>
</evidence>
<dbReference type="InterPro" id="IPR001650">
    <property type="entry name" value="Helicase_C-like"/>
</dbReference>
<dbReference type="PANTHER" id="PTHR13710:SF105">
    <property type="entry name" value="ATP-DEPENDENT DNA HELICASE Q1"/>
    <property type="match status" value="1"/>
</dbReference>
<dbReference type="InterPro" id="IPR029057">
    <property type="entry name" value="PRTase-like"/>
</dbReference>
<dbReference type="SMART" id="SM00490">
    <property type="entry name" value="HELICc"/>
    <property type="match status" value="1"/>
</dbReference>
<dbReference type="InterPro" id="IPR011545">
    <property type="entry name" value="DEAD/DEAH_box_helicase_dom"/>
</dbReference>
<protein>
    <recommendedName>
        <fullName evidence="9">DNA 3'-5' helicase</fullName>
        <ecNumber evidence="9">5.6.2.4</ecNumber>
    </recommendedName>
</protein>
<dbReference type="InterPro" id="IPR027417">
    <property type="entry name" value="P-loop_NTPase"/>
</dbReference>
<feature type="domain" description="Helicase ATP-binding" evidence="10">
    <location>
        <begin position="31"/>
        <end position="206"/>
    </location>
</feature>
<gene>
    <name evidence="12" type="ORF">FJY68_13000</name>
</gene>
<dbReference type="Proteomes" id="UP000779900">
    <property type="component" value="Unassembled WGS sequence"/>
</dbReference>
<keyword evidence="2" id="KW-0547">Nucleotide-binding</keyword>
<dbReference type="PROSITE" id="PS00690">
    <property type="entry name" value="DEAH_ATP_HELICASE"/>
    <property type="match status" value="1"/>
</dbReference>
<dbReference type="GO" id="GO:0006281">
    <property type="term" value="P:DNA repair"/>
    <property type="evidence" value="ECO:0007669"/>
    <property type="project" value="TreeGrafter"/>
</dbReference>
<dbReference type="InterPro" id="IPR014001">
    <property type="entry name" value="Helicase_ATP-bd"/>
</dbReference>
<evidence type="ECO:0000256" key="5">
    <source>
        <dbReference type="ARBA" id="ARBA00022840"/>
    </source>
</evidence>
<evidence type="ECO:0000313" key="12">
    <source>
        <dbReference type="EMBL" id="MBM3332742.1"/>
    </source>
</evidence>
<evidence type="ECO:0000256" key="4">
    <source>
        <dbReference type="ARBA" id="ARBA00022806"/>
    </source>
</evidence>
<dbReference type="SUPFAM" id="SSF53271">
    <property type="entry name" value="PRTase-like"/>
    <property type="match status" value="1"/>
</dbReference>
<dbReference type="GO" id="GO:0030894">
    <property type="term" value="C:replisome"/>
    <property type="evidence" value="ECO:0007669"/>
    <property type="project" value="TreeGrafter"/>
</dbReference>
<dbReference type="SUPFAM" id="SSF52540">
    <property type="entry name" value="P-loop containing nucleoside triphosphate hydrolases"/>
    <property type="match status" value="1"/>
</dbReference>
<dbReference type="Gene3D" id="3.40.50.300">
    <property type="entry name" value="P-loop containing nucleotide triphosphate hydrolases"/>
    <property type="match status" value="2"/>
</dbReference>
<dbReference type="GO" id="GO:0016787">
    <property type="term" value="F:hydrolase activity"/>
    <property type="evidence" value="ECO:0007669"/>
    <property type="project" value="UniProtKB-KW"/>
</dbReference>
<dbReference type="InterPro" id="IPR000836">
    <property type="entry name" value="PRTase_dom"/>
</dbReference>
<evidence type="ECO:0000256" key="7">
    <source>
        <dbReference type="ARBA" id="ARBA00023235"/>
    </source>
</evidence>
<keyword evidence="6" id="KW-0238">DNA-binding</keyword>
<evidence type="ECO:0000256" key="1">
    <source>
        <dbReference type="ARBA" id="ARBA00005446"/>
    </source>
</evidence>
<dbReference type="SMART" id="SM00487">
    <property type="entry name" value="DEXDc"/>
    <property type="match status" value="1"/>
</dbReference>
<dbReference type="InterPro" id="IPR004589">
    <property type="entry name" value="DNA_helicase_ATP-dep_RecQ"/>
</dbReference>
<organism evidence="12 13">
    <name type="scientific">candidate division WOR-3 bacterium</name>
    <dbReference type="NCBI Taxonomy" id="2052148"/>
    <lineage>
        <taxon>Bacteria</taxon>
        <taxon>Bacteria division WOR-3</taxon>
    </lineage>
</organism>
<dbReference type="PROSITE" id="PS51194">
    <property type="entry name" value="HELICASE_CTER"/>
    <property type="match status" value="1"/>
</dbReference>
<dbReference type="AlphaFoldDB" id="A0A938BUK0"/>
<keyword evidence="5" id="KW-0067">ATP-binding</keyword>
<evidence type="ECO:0000256" key="8">
    <source>
        <dbReference type="ARBA" id="ARBA00034617"/>
    </source>
</evidence>
<dbReference type="EMBL" id="VGIR01000127">
    <property type="protein sequence ID" value="MBM3332742.1"/>
    <property type="molecule type" value="Genomic_DNA"/>
</dbReference>
<evidence type="ECO:0000313" key="13">
    <source>
        <dbReference type="Proteomes" id="UP000779900"/>
    </source>
</evidence>
<keyword evidence="4 12" id="KW-0347">Helicase</keyword>
<dbReference type="Gene3D" id="3.40.50.2020">
    <property type="match status" value="1"/>
</dbReference>
<dbReference type="GO" id="GO:0043590">
    <property type="term" value="C:bacterial nucleoid"/>
    <property type="evidence" value="ECO:0007669"/>
    <property type="project" value="TreeGrafter"/>
</dbReference>
<dbReference type="GO" id="GO:0009378">
    <property type="term" value="F:four-way junction helicase activity"/>
    <property type="evidence" value="ECO:0007669"/>
    <property type="project" value="TreeGrafter"/>
</dbReference>
<dbReference type="EC" id="5.6.2.4" evidence="9"/>
<dbReference type="NCBIfam" id="TIGR00614">
    <property type="entry name" value="recQ_fam"/>
    <property type="match status" value="1"/>
</dbReference>
<keyword evidence="7" id="KW-0413">Isomerase</keyword>
<dbReference type="Pfam" id="PF00270">
    <property type="entry name" value="DEAD"/>
    <property type="match status" value="1"/>
</dbReference>
<sequence>MSDRDSACGLLRQALGIADAQFRPGQWEAIDALVNRRERLLVVQRTGWGKSSVYFIATRILRDRGSGPTLIVSPLLALMRNQIEAANRLRIKALTVNSTNREEWPALTQAILNNEADALLISPERLANDDFVQNVLLPVAGRIGLLVVDEAHCISDWGHDFRPDYRRLVNVLQHMPPNMPVLGTTATANNRVLDDVCSQLGGIQVRRGPLMRESLILQTLRLPDQSVRLAWLAEHLPELPGTGIVYTLTRRDADQVAGWLGRNGIEAKAYYSDVESPEFADSSAYRQHLEDLLRDNRLKALVATTALGMGYDKPDLGFVVHYQAPGSIITYYQQVGRAGRAIDHAFGVLLSGREDEEIHEFFRSSAFPDEGHVKAILELLAAGDGLTERQMERSVNLRMGQIEQVLKFLSVENPSPVIKDGSLWKRTPVDYRMDGEHIRRLTLQRVIEWQEVQDYIDSRECLMVFLARVLDDENPRPCGKCAVCLGHPVVAETYSRARAVEAARFLRQSELPLECRRQVAKDAFQQYGFSGNIPRELRAETGRVLSRWGDAGWGQLVAEDKHAGRFRDELARALAEMIRNRWKPDPMPTWVTCVPSLSRPHLVPDLAKRLAALLELPFVPVVTKVGANEPQKLQQNRFRQCSNLDGVFKVTSDVQPGPVLLMDDLVDSAWTMTVVAALLRQAGAGPVLPVALATTSARD</sequence>
<evidence type="ECO:0000256" key="3">
    <source>
        <dbReference type="ARBA" id="ARBA00022801"/>
    </source>
</evidence>
<accession>A0A938BUK0</accession>
<comment type="similarity">
    <text evidence="1">Belongs to the helicase family. RecQ subfamily.</text>
</comment>
<dbReference type="GO" id="GO:0043138">
    <property type="term" value="F:3'-5' DNA helicase activity"/>
    <property type="evidence" value="ECO:0007669"/>
    <property type="project" value="UniProtKB-EC"/>
</dbReference>
<evidence type="ECO:0000259" key="10">
    <source>
        <dbReference type="PROSITE" id="PS51192"/>
    </source>
</evidence>
<dbReference type="Pfam" id="PF00271">
    <property type="entry name" value="Helicase_C"/>
    <property type="match status" value="1"/>
</dbReference>
<name>A0A938BUK0_UNCW3</name>
<feature type="domain" description="Helicase C-terminal" evidence="11">
    <location>
        <begin position="231"/>
        <end position="380"/>
    </location>
</feature>
<evidence type="ECO:0000256" key="9">
    <source>
        <dbReference type="ARBA" id="ARBA00034808"/>
    </source>
</evidence>
<dbReference type="CDD" id="cd06223">
    <property type="entry name" value="PRTases_typeI"/>
    <property type="match status" value="1"/>
</dbReference>
<evidence type="ECO:0000256" key="6">
    <source>
        <dbReference type="ARBA" id="ARBA00023125"/>
    </source>
</evidence>
<dbReference type="GO" id="GO:0006310">
    <property type="term" value="P:DNA recombination"/>
    <property type="evidence" value="ECO:0007669"/>
    <property type="project" value="InterPro"/>
</dbReference>
<comment type="caution">
    <text evidence="12">The sequence shown here is derived from an EMBL/GenBank/DDBJ whole genome shotgun (WGS) entry which is preliminary data.</text>
</comment>
<dbReference type="GO" id="GO:0005524">
    <property type="term" value="F:ATP binding"/>
    <property type="evidence" value="ECO:0007669"/>
    <property type="project" value="UniProtKB-KW"/>
</dbReference>
<dbReference type="InterPro" id="IPR002464">
    <property type="entry name" value="DNA/RNA_helicase_DEAH_CS"/>
</dbReference>
<dbReference type="GO" id="GO:0003677">
    <property type="term" value="F:DNA binding"/>
    <property type="evidence" value="ECO:0007669"/>
    <property type="project" value="UniProtKB-KW"/>
</dbReference>
<dbReference type="PROSITE" id="PS51192">
    <property type="entry name" value="HELICASE_ATP_BIND_1"/>
    <property type="match status" value="1"/>
</dbReference>
<dbReference type="PANTHER" id="PTHR13710">
    <property type="entry name" value="DNA HELICASE RECQ FAMILY MEMBER"/>
    <property type="match status" value="1"/>
</dbReference>
<proteinExistence type="inferred from homology"/>